<evidence type="ECO:0000313" key="9">
    <source>
        <dbReference type="Proteomes" id="UP001196301"/>
    </source>
</evidence>
<comment type="caution">
    <text evidence="8">The sequence shown here is derived from an EMBL/GenBank/DDBJ whole genome shotgun (WGS) entry which is preliminary data.</text>
</comment>
<evidence type="ECO:0000256" key="2">
    <source>
        <dbReference type="ARBA" id="ARBA00010333"/>
    </source>
</evidence>
<dbReference type="InterPro" id="IPR001638">
    <property type="entry name" value="Solute-binding_3/MltF_N"/>
</dbReference>
<keyword evidence="3 5" id="KW-0732">Signal</keyword>
<dbReference type="PANTHER" id="PTHR35936:SF34">
    <property type="entry name" value="ABC TRANSPORTER EXTRACELLULAR-BINDING PROTEIN YCKB-RELATED"/>
    <property type="match status" value="1"/>
</dbReference>
<evidence type="ECO:0000256" key="1">
    <source>
        <dbReference type="ARBA" id="ARBA00004196"/>
    </source>
</evidence>
<dbReference type="Pfam" id="PF00497">
    <property type="entry name" value="SBP_bac_3"/>
    <property type="match status" value="1"/>
</dbReference>
<keyword evidence="9" id="KW-1185">Reference proteome</keyword>
<reference evidence="8 9" key="1">
    <citation type="submission" date="2021-06" db="EMBL/GenBank/DDBJ databases">
        <authorList>
            <person name="Sun Q."/>
            <person name="Li D."/>
        </authorList>
    </citation>
    <scope>NUCLEOTIDE SEQUENCE [LARGE SCALE GENOMIC DNA]</scope>
    <source>
        <strain evidence="8 9">N19</strain>
    </source>
</reference>
<dbReference type="SMART" id="SM00062">
    <property type="entry name" value="PBPb"/>
    <property type="match status" value="1"/>
</dbReference>
<dbReference type="RefSeq" id="WP_216568873.1">
    <property type="nucleotide sequence ID" value="NZ_JAHLOQ010000008.1"/>
</dbReference>
<dbReference type="InterPro" id="IPR018313">
    <property type="entry name" value="SBP_3_CS"/>
</dbReference>
<feature type="domain" description="Solute-binding protein family 3/N-terminal" evidence="6">
    <location>
        <begin position="45"/>
        <end position="269"/>
    </location>
</feature>
<feature type="domain" description="Ionotropic glutamate receptor C-terminal" evidence="7">
    <location>
        <begin position="45"/>
        <end position="268"/>
    </location>
</feature>
<feature type="chain" id="PRO_5047252052" evidence="5">
    <location>
        <begin position="21"/>
        <end position="275"/>
    </location>
</feature>
<dbReference type="SMART" id="SM00079">
    <property type="entry name" value="PBPe"/>
    <property type="match status" value="1"/>
</dbReference>
<evidence type="ECO:0000256" key="5">
    <source>
        <dbReference type="SAM" id="SignalP"/>
    </source>
</evidence>
<evidence type="ECO:0000259" key="6">
    <source>
        <dbReference type="SMART" id="SM00062"/>
    </source>
</evidence>
<evidence type="ECO:0000256" key="3">
    <source>
        <dbReference type="ARBA" id="ARBA00022729"/>
    </source>
</evidence>
<protein>
    <submittedName>
        <fullName evidence="8">Amino acid ABC transporter substrate-binding protein</fullName>
    </submittedName>
</protein>
<dbReference type="PROSITE" id="PS51257">
    <property type="entry name" value="PROKAR_LIPOPROTEIN"/>
    <property type="match status" value="1"/>
</dbReference>
<sequence>MKKLSAIALIFVLMFSTLLGGCSSSSKSSSSGEDTSLDYIMYKGELVVGLDDSFPPMGYRDDNNNIVGFDIDLAKEVCKRMGIKVKFQPVSWESKEQELSSKNIDCIWNGFGITPEREKVLTFTEPYMSNPQIFVVLANSGIKTEADLKGKVVAAQSGSTAYATIEKNTKLKDSFKNFIGVEDNVKALMDLEVGGSDAVAMDTVVARYYMTKEPNKYSIIKDTTILDEEMGVGFRKGDNALCKKVEDTLKEMKKDGTLAKISKEWFGEDLTTIGE</sequence>
<evidence type="ECO:0000256" key="4">
    <source>
        <dbReference type="RuleBase" id="RU003744"/>
    </source>
</evidence>
<comment type="similarity">
    <text evidence="2 4">Belongs to the bacterial solute-binding protein 3 family.</text>
</comment>
<dbReference type="InterPro" id="IPR001320">
    <property type="entry name" value="Iontro_rcpt_C"/>
</dbReference>
<accession>A0ABS6DVD0</accession>
<proteinExistence type="inferred from homology"/>
<comment type="subcellular location">
    <subcellularLocation>
        <location evidence="1">Cell envelope</location>
    </subcellularLocation>
</comment>
<dbReference type="PANTHER" id="PTHR35936">
    <property type="entry name" value="MEMBRANE-BOUND LYTIC MUREIN TRANSGLYCOSYLASE F"/>
    <property type="match status" value="1"/>
</dbReference>
<feature type="signal peptide" evidence="5">
    <location>
        <begin position="1"/>
        <end position="20"/>
    </location>
</feature>
<dbReference type="CDD" id="cd00996">
    <property type="entry name" value="PBP2_AatB_like"/>
    <property type="match status" value="1"/>
</dbReference>
<dbReference type="EMBL" id="JAHLOQ010000008">
    <property type="protein sequence ID" value="MBU5335734.1"/>
    <property type="molecule type" value="Genomic_DNA"/>
</dbReference>
<evidence type="ECO:0000313" key="8">
    <source>
        <dbReference type="EMBL" id="MBU5335734.1"/>
    </source>
</evidence>
<dbReference type="Proteomes" id="UP001196301">
    <property type="component" value="Unassembled WGS sequence"/>
</dbReference>
<evidence type="ECO:0000259" key="7">
    <source>
        <dbReference type="SMART" id="SM00079"/>
    </source>
</evidence>
<name>A0ABS6DVD0_9FIRM</name>
<dbReference type="PROSITE" id="PS01039">
    <property type="entry name" value="SBP_BACTERIAL_3"/>
    <property type="match status" value="1"/>
</dbReference>
<organism evidence="8 9">
    <name type="scientific">Intestinibacter bartlettii</name>
    <dbReference type="NCBI Taxonomy" id="261299"/>
    <lineage>
        <taxon>Bacteria</taxon>
        <taxon>Bacillati</taxon>
        <taxon>Bacillota</taxon>
        <taxon>Clostridia</taxon>
        <taxon>Peptostreptococcales</taxon>
        <taxon>Peptostreptococcaceae</taxon>
        <taxon>Intestinibacter</taxon>
    </lineage>
</organism>
<gene>
    <name evidence="8" type="ORF">KQI20_04700</name>
</gene>